<proteinExistence type="predicted"/>
<dbReference type="AlphaFoldDB" id="A0A1R3JNI2"/>
<sequence>MNFEQLLKHVECDDAADFAEKHAGSKFKLEDIRINSYDQISLSHVPTNPLKLHQLLDEQAKFKIYEEPLDCLRAIIVEMCDHEVKRMPKDLAHLMLYLKDFETFWSNDDDALTNAIHRAYPEGFVWKDVFSSHFIDNYPINPFKDAAFTLFSSLTLEDDGMGLLMYLQKLLEHTREYSNLDTMVKTNKDLGYSYSSSKVLEVGSDKIRISGFLEM</sequence>
<gene>
    <name evidence="1" type="ORF">COLO4_15261</name>
</gene>
<name>A0A1R3JNI2_9ROSI</name>
<evidence type="ECO:0000313" key="1">
    <source>
        <dbReference type="EMBL" id="OMO96439.1"/>
    </source>
</evidence>
<dbReference type="Proteomes" id="UP000187203">
    <property type="component" value="Unassembled WGS sequence"/>
</dbReference>
<protein>
    <submittedName>
        <fullName evidence="1">Uncharacterized protein</fullName>
    </submittedName>
</protein>
<accession>A0A1R3JNI2</accession>
<evidence type="ECO:0000313" key="2">
    <source>
        <dbReference type="Proteomes" id="UP000187203"/>
    </source>
</evidence>
<organism evidence="1 2">
    <name type="scientific">Corchorus olitorius</name>
    <dbReference type="NCBI Taxonomy" id="93759"/>
    <lineage>
        <taxon>Eukaryota</taxon>
        <taxon>Viridiplantae</taxon>
        <taxon>Streptophyta</taxon>
        <taxon>Embryophyta</taxon>
        <taxon>Tracheophyta</taxon>
        <taxon>Spermatophyta</taxon>
        <taxon>Magnoliopsida</taxon>
        <taxon>eudicotyledons</taxon>
        <taxon>Gunneridae</taxon>
        <taxon>Pentapetalae</taxon>
        <taxon>rosids</taxon>
        <taxon>malvids</taxon>
        <taxon>Malvales</taxon>
        <taxon>Malvaceae</taxon>
        <taxon>Grewioideae</taxon>
        <taxon>Apeibeae</taxon>
        <taxon>Corchorus</taxon>
    </lineage>
</organism>
<comment type="caution">
    <text evidence="1">The sequence shown here is derived from an EMBL/GenBank/DDBJ whole genome shotgun (WGS) entry which is preliminary data.</text>
</comment>
<keyword evidence="2" id="KW-1185">Reference proteome</keyword>
<reference evidence="2" key="1">
    <citation type="submission" date="2013-09" db="EMBL/GenBank/DDBJ databases">
        <title>Corchorus olitorius genome sequencing.</title>
        <authorList>
            <person name="Alam M."/>
            <person name="Haque M.S."/>
            <person name="Islam M.S."/>
            <person name="Emdad E.M."/>
            <person name="Islam M.M."/>
            <person name="Ahmed B."/>
            <person name="Halim A."/>
            <person name="Hossen Q.M.M."/>
            <person name="Hossain M.Z."/>
            <person name="Ahmed R."/>
            <person name="Khan M.M."/>
            <person name="Islam R."/>
            <person name="Rashid M.M."/>
            <person name="Khan S.A."/>
            <person name="Rahman M.S."/>
            <person name="Alam M."/>
            <person name="Yahiya A.S."/>
            <person name="Khan M.S."/>
            <person name="Azam M.S."/>
            <person name="Haque T."/>
            <person name="Lashkar M.Z.H."/>
            <person name="Akhand A.I."/>
            <person name="Morshed G."/>
            <person name="Roy S."/>
            <person name="Uddin K.S."/>
            <person name="Rabeya T."/>
            <person name="Hossain A.S."/>
            <person name="Chowdhury A."/>
            <person name="Snigdha A.R."/>
            <person name="Mortoza M.S."/>
            <person name="Matin S.A."/>
            <person name="Hoque S.M.E."/>
            <person name="Islam M.K."/>
            <person name="Roy D.K."/>
            <person name="Haider R."/>
            <person name="Moosa M.M."/>
            <person name="Elias S.M."/>
            <person name="Hasan A.M."/>
            <person name="Jahan S."/>
            <person name="Shafiuddin M."/>
            <person name="Mahmood N."/>
            <person name="Shommy N.S."/>
        </authorList>
    </citation>
    <scope>NUCLEOTIDE SEQUENCE [LARGE SCALE GENOMIC DNA]</scope>
    <source>
        <strain evidence="2">cv. O-4</strain>
    </source>
</reference>
<dbReference type="EMBL" id="AWUE01015649">
    <property type="protein sequence ID" value="OMO96439.1"/>
    <property type="molecule type" value="Genomic_DNA"/>
</dbReference>
<dbReference type="OrthoDB" id="10665636at2759"/>